<dbReference type="STRING" id="546874.SAMN04488544_1035"/>
<evidence type="ECO:0000313" key="5">
    <source>
        <dbReference type="Proteomes" id="UP000198825"/>
    </source>
</evidence>
<dbReference type="PANTHER" id="PTHR36435:SF1">
    <property type="entry name" value="CAAX AMINO TERMINAL PROTEASE FAMILY PROTEIN"/>
    <property type="match status" value="1"/>
</dbReference>
<dbReference type="Proteomes" id="UP000198825">
    <property type="component" value="Chromosome I"/>
</dbReference>
<evidence type="ECO:0000256" key="1">
    <source>
        <dbReference type="SAM" id="MobiDB-lite"/>
    </source>
</evidence>
<feature type="transmembrane region" description="Helical" evidence="2">
    <location>
        <begin position="315"/>
        <end position="335"/>
    </location>
</feature>
<dbReference type="OrthoDB" id="2680086at2"/>
<evidence type="ECO:0000259" key="3">
    <source>
        <dbReference type="Pfam" id="PF02517"/>
    </source>
</evidence>
<feature type="transmembrane region" description="Helical" evidence="2">
    <location>
        <begin position="196"/>
        <end position="213"/>
    </location>
</feature>
<dbReference type="GO" id="GO:0080120">
    <property type="term" value="P:CAAX-box protein maturation"/>
    <property type="evidence" value="ECO:0007669"/>
    <property type="project" value="UniProtKB-ARBA"/>
</dbReference>
<dbReference type="Pfam" id="PF02517">
    <property type="entry name" value="Rce1-like"/>
    <property type="match status" value="1"/>
</dbReference>
<evidence type="ECO:0000256" key="2">
    <source>
        <dbReference type="SAM" id="Phobius"/>
    </source>
</evidence>
<dbReference type="EMBL" id="LT629799">
    <property type="protein sequence ID" value="SDU85684.1"/>
    <property type="molecule type" value="Genomic_DNA"/>
</dbReference>
<protein>
    <recommendedName>
        <fullName evidence="3">CAAX prenyl protease 2/Lysostaphin resistance protein A-like domain-containing protein</fullName>
    </recommendedName>
</protein>
<feature type="transmembrane region" description="Helical" evidence="2">
    <location>
        <begin position="162"/>
        <end position="184"/>
    </location>
</feature>
<name>A0A1H2LXS6_9ACTN</name>
<dbReference type="AlphaFoldDB" id="A0A1H2LXS6"/>
<accession>A0A1H2LXS6</accession>
<keyword evidence="2" id="KW-0812">Transmembrane</keyword>
<dbReference type="PANTHER" id="PTHR36435">
    <property type="entry name" value="SLR1288 PROTEIN"/>
    <property type="match status" value="1"/>
</dbReference>
<evidence type="ECO:0000313" key="4">
    <source>
        <dbReference type="EMBL" id="SDU85684.1"/>
    </source>
</evidence>
<dbReference type="InterPro" id="IPR052710">
    <property type="entry name" value="CAAX_protease"/>
</dbReference>
<gene>
    <name evidence="4" type="ORF">SAMN04488544_1035</name>
</gene>
<sequence length="352" mass="37391">MAASGGAGDRPGKGRQRSGNPAVRGGVQPPRERTARPVAPLTKEYLPGQLPVDGAPYPLALRNPETVWWRSLLGALFGLSLYLLLVILVSTLVVRIGWIVTHPVDYNTYYAQALAYERPIGLLASNAGIAVLIPISLALVLVIHHARTHWLFSVQPGMRWRYLLVCLGVSAVVFVGIQAVMELASPAARIAPQADFGLFLAVVLISSPIQAAAEEIFFRGYLMQALGSAVAKPWFGVVASSLVFALMHGTQNLALFVNRLAFGLLAGLLVWLVGGLEAGIAAHVLNNIVAFGWAGLTTSIAGLRSVQALTWAQSGLQIAAFVLCAGLTLVVARLMRLRTRVDLSAPGVTSPA</sequence>
<keyword evidence="2" id="KW-0472">Membrane</keyword>
<organism evidence="4 5">
    <name type="scientific">Microlunatus sagamiharensis</name>
    <dbReference type="NCBI Taxonomy" id="546874"/>
    <lineage>
        <taxon>Bacteria</taxon>
        <taxon>Bacillati</taxon>
        <taxon>Actinomycetota</taxon>
        <taxon>Actinomycetes</taxon>
        <taxon>Propionibacteriales</taxon>
        <taxon>Propionibacteriaceae</taxon>
        <taxon>Microlunatus</taxon>
    </lineage>
</organism>
<dbReference type="GO" id="GO:0004175">
    <property type="term" value="F:endopeptidase activity"/>
    <property type="evidence" value="ECO:0007669"/>
    <property type="project" value="UniProtKB-ARBA"/>
</dbReference>
<keyword evidence="2" id="KW-1133">Transmembrane helix</keyword>
<feature type="transmembrane region" description="Helical" evidence="2">
    <location>
        <begin position="225"/>
        <end position="247"/>
    </location>
</feature>
<dbReference type="InterPro" id="IPR003675">
    <property type="entry name" value="Rce1/LyrA-like_dom"/>
</dbReference>
<feature type="transmembrane region" description="Helical" evidence="2">
    <location>
        <begin position="72"/>
        <end position="100"/>
    </location>
</feature>
<feature type="domain" description="CAAX prenyl protease 2/Lysostaphin resistance protein A-like" evidence="3">
    <location>
        <begin position="199"/>
        <end position="289"/>
    </location>
</feature>
<feature type="region of interest" description="Disordered" evidence="1">
    <location>
        <begin position="1"/>
        <end position="34"/>
    </location>
</feature>
<feature type="transmembrane region" description="Helical" evidence="2">
    <location>
        <begin position="253"/>
        <end position="272"/>
    </location>
</feature>
<keyword evidence="5" id="KW-1185">Reference proteome</keyword>
<feature type="transmembrane region" description="Helical" evidence="2">
    <location>
        <begin position="120"/>
        <end position="142"/>
    </location>
</feature>
<dbReference type="RefSeq" id="WP_091073524.1">
    <property type="nucleotide sequence ID" value="NZ_LT629799.1"/>
</dbReference>
<proteinExistence type="predicted"/>
<feature type="transmembrane region" description="Helical" evidence="2">
    <location>
        <begin position="284"/>
        <end position="303"/>
    </location>
</feature>
<reference evidence="5" key="1">
    <citation type="submission" date="2016-10" db="EMBL/GenBank/DDBJ databases">
        <authorList>
            <person name="Varghese N."/>
            <person name="Submissions S."/>
        </authorList>
    </citation>
    <scope>NUCLEOTIDE SEQUENCE [LARGE SCALE GENOMIC DNA]</scope>
    <source>
        <strain evidence="5">DSM 21743</strain>
    </source>
</reference>